<evidence type="ECO:0000313" key="2">
    <source>
        <dbReference type="EMBL" id="SKB62576.1"/>
    </source>
</evidence>
<name>A0A1T5CTA9_9SPHI</name>
<evidence type="ECO:0000313" key="3">
    <source>
        <dbReference type="Proteomes" id="UP000189981"/>
    </source>
</evidence>
<evidence type="ECO:0000259" key="1">
    <source>
        <dbReference type="Pfam" id="PF10988"/>
    </source>
</evidence>
<dbReference type="OrthoDB" id="5585143at2"/>
<dbReference type="AlphaFoldDB" id="A0A1T5CTA9"/>
<keyword evidence="3" id="KW-1185">Reference proteome</keyword>
<dbReference type="STRING" id="572036.SAMN05661099_1842"/>
<dbReference type="Pfam" id="PF10988">
    <property type="entry name" value="DUF2807"/>
    <property type="match status" value="1"/>
</dbReference>
<proteinExistence type="predicted"/>
<organism evidence="2 3">
    <name type="scientific">Daejeonella lutea</name>
    <dbReference type="NCBI Taxonomy" id="572036"/>
    <lineage>
        <taxon>Bacteria</taxon>
        <taxon>Pseudomonadati</taxon>
        <taxon>Bacteroidota</taxon>
        <taxon>Sphingobacteriia</taxon>
        <taxon>Sphingobacteriales</taxon>
        <taxon>Sphingobacteriaceae</taxon>
        <taxon>Daejeonella</taxon>
    </lineage>
</organism>
<reference evidence="3" key="1">
    <citation type="submission" date="2017-02" db="EMBL/GenBank/DDBJ databases">
        <authorList>
            <person name="Varghese N."/>
            <person name="Submissions S."/>
        </authorList>
    </citation>
    <scope>NUCLEOTIDE SEQUENCE [LARGE SCALE GENOMIC DNA]</scope>
    <source>
        <strain evidence="3">DSM 22385</strain>
    </source>
</reference>
<protein>
    <submittedName>
        <fullName evidence="2">Putative auto-transporter adhesin, head GIN domain</fullName>
    </submittedName>
</protein>
<dbReference type="Gene3D" id="2.160.20.120">
    <property type="match status" value="1"/>
</dbReference>
<dbReference type="EMBL" id="FUYR01000002">
    <property type="protein sequence ID" value="SKB62576.1"/>
    <property type="molecule type" value="Genomic_DNA"/>
</dbReference>
<accession>A0A1T5CTA9</accession>
<gene>
    <name evidence="2" type="ORF">SAMN05661099_1842</name>
</gene>
<dbReference type="Proteomes" id="UP000189981">
    <property type="component" value="Unassembled WGS sequence"/>
</dbReference>
<sequence>MKIMKRNLTIGLIVLFILSGIRLFAQDVLIKENRPVSSFSAIKVGGIAHVYLTRGETEKVDVEVNNKDFNDRLIVEVVNNVLVIRMKQSENGKGQNYGNAKVRINVSYKNLNKIDASGVTHVYGESLIESDKVDIGMSGVSTVKLNVKSNELNIDGSGTSNITLTGSTKRLTAKTSGVSNIKAYDLSAEDVISESSGASNIYVSASKTLSAKASGASNVNYKGDAKVDNNESSIASRVRKM</sequence>
<feature type="domain" description="Putative auto-transporter adhesin head GIN" evidence="1">
    <location>
        <begin position="39"/>
        <end position="225"/>
    </location>
</feature>
<dbReference type="InterPro" id="IPR021255">
    <property type="entry name" value="DUF2807"/>
</dbReference>